<feature type="domain" description="C2H2-type" evidence="9">
    <location>
        <begin position="16"/>
        <end position="45"/>
    </location>
</feature>
<dbReference type="AlphaFoldDB" id="A0A2P2K4G6"/>
<comment type="similarity">
    <text evidence="2">Belongs to the REXO4 family.</text>
</comment>
<dbReference type="GO" id="GO:0003676">
    <property type="term" value="F:nucleic acid binding"/>
    <property type="evidence" value="ECO:0007669"/>
    <property type="project" value="InterPro"/>
</dbReference>
<evidence type="ECO:0000256" key="8">
    <source>
        <dbReference type="PROSITE-ProRule" id="PRU00042"/>
    </source>
</evidence>
<dbReference type="InterPro" id="IPR012337">
    <property type="entry name" value="RNaseH-like_sf"/>
</dbReference>
<keyword evidence="8" id="KW-0862">Zinc</keyword>
<evidence type="ECO:0000256" key="4">
    <source>
        <dbReference type="ARBA" id="ARBA00022722"/>
    </source>
</evidence>
<evidence type="ECO:0000313" key="10">
    <source>
        <dbReference type="EMBL" id="MBX00621.1"/>
    </source>
</evidence>
<dbReference type="CDD" id="cd06144">
    <property type="entry name" value="REX4_like"/>
    <property type="match status" value="1"/>
</dbReference>
<evidence type="ECO:0000256" key="1">
    <source>
        <dbReference type="ARBA" id="ARBA00004123"/>
    </source>
</evidence>
<dbReference type="InterPro" id="IPR037431">
    <property type="entry name" value="REX4_DEDDh_dom"/>
</dbReference>
<evidence type="ECO:0000259" key="9">
    <source>
        <dbReference type="PROSITE" id="PS50157"/>
    </source>
</evidence>
<keyword evidence="8" id="KW-0479">Metal-binding</keyword>
<sequence>MDAEANLPIKTLNTRHTCSACYKQFNKKEHLVEHMKISYHSPHQPICGVCQKHCKSYESLREHLAGPLAKANCSKVFSHLGCNLCLKIFDSSDSLSKHRGICCLSAPGSLVPKMLLSGQSHADISSSIDEGAQAVAIDCEMVGGGSDGSVDLCARVCLVDEDENVVFNTYIQPQNPVTNYRYELTGITEALLSDAMPLKEAHNQILGILYRGESVRRQLLGGTKARLLVGHDLKHDLDCLRMSYPHHLLRDTAKYRPLMKTNLVSHSLKYLVKTYLGHDIQTGRHDSYEDCVSVMRLYKRMRAQNHQEKGTKTQNLYDGFDSWKHGELLKMTPDELYGISKLDYRCWCLDSKQGVQLC</sequence>
<evidence type="ECO:0000256" key="2">
    <source>
        <dbReference type="ARBA" id="ARBA00010489"/>
    </source>
</evidence>
<dbReference type="PANTHER" id="PTHR12801">
    <property type="entry name" value="RNA EXONUCLEASE REXO1 / RECO3 FAMILY MEMBER-RELATED"/>
    <property type="match status" value="1"/>
</dbReference>
<dbReference type="PROSITE" id="PS50157">
    <property type="entry name" value="ZINC_FINGER_C2H2_2"/>
    <property type="match status" value="1"/>
</dbReference>
<dbReference type="Pfam" id="PF00929">
    <property type="entry name" value="RNase_T"/>
    <property type="match status" value="1"/>
</dbReference>
<dbReference type="PROSITE" id="PS00028">
    <property type="entry name" value="ZINC_FINGER_C2H2_1"/>
    <property type="match status" value="1"/>
</dbReference>
<keyword evidence="5" id="KW-0378">Hydrolase</keyword>
<dbReference type="Gene3D" id="3.30.420.10">
    <property type="entry name" value="Ribonuclease H-like superfamily/Ribonuclease H"/>
    <property type="match status" value="1"/>
</dbReference>
<dbReference type="GO" id="GO:0008270">
    <property type="term" value="F:zinc ion binding"/>
    <property type="evidence" value="ECO:0007669"/>
    <property type="project" value="UniProtKB-KW"/>
</dbReference>
<keyword evidence="4" id="KW-0540">Nuclease</keyword>
<dbReference type="InterPro" id="IPR036397">
    <property type="entry name" value="RNaseH_sf"/>
</dbReference>
<dbReference type="InterPro" id="IPR013520">
    <property type="entry name" value="Ribonucl_H"/>
</dbReference>
<dbReference type="GO" id="GO:0006364">
    <property type="term" value="P:rRNA processing"/>
    <property type="evidence" value="ECO:0007669"/>
    <property type="project" value="InterPro"/>
</dbReference>
<accession>A0A2P2K4G6</accession>
<proteinExistence type="inferred from homology"/>
<evidence type="ECO:0000256" key="5">
    <source>
        <dbReference type="ARBA" id="ARBA00022801"/>
    </source>
</evidence>
<keyword evidence="6" id="KW-0269">Exonuclease</keyword>
<dbReference type="SMART" id="SM00479">
    <property type="entry name" value="EXOIII"/>
    <property type="match status" value="1"/>
</dbReference>
<dbReference type="EMBL" id="GGEC01020137">
    <property type="protein sequence ID" value="MBX00621.1"/>
    <property type="molecule type" value="Transcribed_RNA"/>
</dbReference>
<dbReference type="PANTHER" id="PTHR12801:SF123">
    <property type="entry name" value="RNA EXONUCLEASE 4"/>
    <property type="match status" value="1"/>
</dbReference>
<dbReference type="GO" id="GO:0005634">
    <property type="term" value="C:nucleus"/>
    <property type="evidence" value="ECO:0007669"/>
    <property type="project" value="UniProtKB-SubCell"/>
</dbReference>
<comment type="subcellular location">
    <subcellularLocation>
        <location evidence="1">Nucleus</location>
    </subcellularLocation>
</comment>
<reference evidence="10" key="1">
    <citation type="submission" date="2018-02" db="EMBL/GenBank/DDBJ databases">
        <title>Rhizophora mucronata_Transcriptome.</title>
        <authorList>
            <person name="Meera S.P."/>
            <person name="Sreeshan A."/>
            <person name="Augustine A."/>
        </authorList>
    </citation>
    <scope>NUCLEOTIDE SEQUENCE</scope>
    <source>
        <tissue evidence="10">Leaf</tissue>
    </source>
</reference>
<dbReference type="GO" id="GO:0008408">
    <property type="term" value="F:3'-5' exonuclease activity"/>
    <property type="evidence" value="ECO:0007669"/>
    <property type="project" value="InterPro"/>
</dbReference>
<dbReference type="Gene3D" id="3.30.160.60">
    <property type="entry name" value="Classic Zinc Finger"/>
    <property type="match status" value="1"/>
</dbReference>
<dbReference type="InterPro" id="IPR013087">
    <property type="entry name" value="Znf_C2H2_type"/>
</dbReference>
<name>A0A2P2K4G6_RHIMU</name>
<dbReference type="SUPFAM" id="SSF53098">
    <property type="entry name" value="Ribonuclease H-like"/>
    <property type="match status" value="1"/>
</dbReference>
<organism evidence="10">
    <name type="scientific">Rhizophora mucronata</name>
    <name type="common">Asiatic mangrove</name>
    <dbReference type="NCBI Taxonomy" id="61149"/>
    <lineage>
        <taxon>Eukaryota</taxon>
        <taxon>Viridiplantae</taxon>
        <taxon>Streptophyta</taxon>
        <taxon>Embryophyta</taxon>
        <taxon>Tracheophyta</taxon>
        <taxon>Spermatophyta</taxon>
        <taxon>Magnoliopsida</taxon>
        <taxon>eudicotyledons</taxon>
        <taxon>Gunneridae</taxon>
        <taxon>Pentapetalae</taxon>
        <taxon>rosids</taxon>
        <taxon>fabids</taxon>
        <taxon>Malpighiales</taxon>
        <taxon>Rhizophoraceae</taxon>
        <taxon>Rhizophora</taxon>
    </lineage>
</organism>
<evidence type="ECO:0000256" key="7">
    <source>
        <dbReference type="ARBA" id="ARBA00023242"/>
    </source>
</evidence>
<evidence type="ECO:0000256" key="3">
    <source>
        <dbReference type="ARBA" id="ARBA00016937"/>
    </source>
</evidence>
<keyword evidence="7" id="KW-0539">Nucleus</keyword>
<evidence type="ECO:0000256" key="6">
    <source>
        <dbReference type="ARBA" id="ARBA00022839"/>
    </source>
</evidence>
<dbReference type="InterPro" id="IPR047021">
    <property type="entry name" value="REXO1/3/4-like"/>
</dbReference>
<protein>
    <recommendedName>
        <fullName evidence="3">RNA exonuclease 4</fullName>
    </recommendedName>
</protein>
<keyword evidence="8" id="KW-0863">Zinc-finger</keyword>